<sequence>MSIIGIPQNYPESACCCRCHGARARGEESGGSRFIVVLLLRVINSSPYPCCPCPLHLPSSAQATQGPHGVVMLRLLKSWHEGVNRFVSISSYPLRTLVGHAVDGVGGLWCCGAAVLCMVNGGVDQVWTLFSALKQVGYLVLPFSYSPSSPYCRPRATKRPSGVVVVCVVVGGGETVWKMGYHPPAARHPLPSRMPAVPPSPLSLP</sequence>
<proteinExistence type="predicted"/>
<keyword evidence="2" id="KW-1185">Reference proteome</keyword>
<evidence type="ECO:0000313" key="1">
    <source>
        <dbReference type="EMBL" id="KAF2706461.1"/>
    </source>
</evidence>
<evidence type="ECO:0000313" key="2">
    <source>
        <dbReference type="Proteomes" id="UP000799428"/>
    </source>
</evidence>
<name>A0A6G1K1Y3_9PLEO</name>
<organism evidence="1 2">
    <name type="scientific">Pleomassaria siparia CBS 279.74</name>
    <dbReference type="NCBI Taxonomy" id="1314801"/>
    <lineage>
        <taxon>Eukaryota</taxon>
        <taxon>Fungi</taxon>
        <taxon>Dikarya</taxon>
        <taxon>Ascomycota</taxon>
        <taxon>Pezizomycotina</taxon>
        <taxon>Dothideomycetes</taxon>
        <taxon>Pleosporomycetidae</taxon>
        <taxon>Pleosporales</taxon>
        <taxon>Pleomassariaceae</taxon>
        <taxon>Pleomassaria</taxon>
    </lineage>
</organism>
<protein>
    <submittedName>
        <fullName evidence="1">Uncharacterized protein</fullName>
    </submittedName>
</protein>
<gene>
    <name evidence="1" type="ORF">K504DRAFT_81788</name>
</gene>
<reference evidence="1" key="1">
    <citation type="journal article" date="2020" name="Stud. Mycol.">
        <title>101 Dothideomycetes genomes: a test case for predicting lifestyles and emergence of pathogens.</title>
        <authorList>
            <person name="Haridas S."/>
            <person name="Albert R."/>
            <person name="Binder M."/>
            <person name="Bloem J."/>
            <person name="Labutti K."/>
            <person name="Salamov A."/>
            <person name="Andreopoulos B."/>
            <person name="Baker S."/>
            <person name="Barry K."/>
            <person name="Bills G."/>
            <person name="Bluhm B."/>
            <person name="Cannon C."/>
            <person name="Castanera R."/>
            <person name="Culley D."/>
            <person name="Daum C."/>
            <person name="Ezra D."/>
            <person name="Gonzalez J."/>
            <person name="Henrissat B."/>
            <person name="Kuo A."/>
            <person name="Liang C."/>
            <person name="Lipzen A."/>
            <person name="Lutzoni F."/>
            <person name="Magnuson J."/>
            <person name="Mondo S."/>
            <person name="Nolan M."/>
            <person name="Ohm R."/>
            <person name="Pangilinan J."/>
            <person name="Park H.-J."/>
            <person name="Ramirez L."/>
            <person name="Alfaro M."/>
            <person name="Sun H."/>
            <person name="Tritt A."/>
            <person name="Yoshinaga Y."/>
            <person name="Zwiers L.-H."/>
            <person name="Turgeon B."/>
            <person name="Goodwin S."/>
            <person name="Spatafora J."/>
            <person name="Crous P."/>
            <person name="Grigoriev I."/>
        </authorList>
    </citation>
    <scope>NUCLEOTIDE SEQUENCE</scope>
    <source>
        <strain evidence="1">CBS 279.74</strain>
    </source>
</reference>
<accession>A0A6G1K1Y3</accession>
<dbReference type="Proteomes" id="UP000799428">
    <property type="component" value="Unassembled WGS sequence"/>
</dbReference>
<dbReference type="EMBL" id="MU005776">
    <property type="protein sequence ID" value="KAF2706461.1"/>
    <property type="molecule type" value="Genomic_DNA"/>
</dbReference>
<dbReference type="AlphaFoldDB" id="A0A6G1K1Y3"/>